<protein>
    <recommendedName>
        <fullName evidence="1">Enoyl reductase (ER) domain-containing protein</fullName>
    </recommendedName>
</protein>
<dbReference type="Pfam" id="PF13602">
    <property type="entry name" value="ADH_zinc_N_2"/>
    <property type="match status" value="1"/>
</dbReference>
<dbReference type="SMART" id="SM00829">
    <property type="entry name" value="PKS_ER"/>
    <property type="match status" value="1"/>
</dbReference>
<reference evidence="2" key="1">
    <citation type="submission" date="2021-02" db="EMBL/GenBank/DDBJ databases">
        <title>Genome sequence Cadophora malorum strain M34.</title>
        <authorList>
            <person name="Stefanovic E."/>
            <person name="Vu D."/>
            <person name="Scully C."/>
            <person name="Dijksterhuis J."/>
            <person name="Roader J."/>
            <person name="Houbraken J."/>
        </authorList>
    </citation>
    <scope>NUCLEOTIDE SEQUENCE</scope>
    <source>
        <strain evidence="2">M34</strain>
    </source>
</reference>
<keyword evidence="3" id="KW-1185">Reference proteome</keyword>
<evidence type="ECO:0000259" key="1">
    <source>
        <dbReference type="SMART" id="SM00829"/>
    </source>
</evidence>
<dbReference type="InterPro" id="IPR036291">
    <property type="entry name" value="NAD(P)-bd_dom_sf"/>
</dbReference>
<comment type="caution">
    <text evidence="2">The sequence shown here is derived from an EMBL/GenBank/DDBJ whole genome shotgun (WGS) entry which is preliminary data.</text>
</comment>
<dbReference type="SUPFAM" id="SSF51735">
    <property type="entry name" value="NAD(P)-binding Rossmann-fold domains"/>
    <property type="match status" value="1"/>
</dbReference>
<dbReference type="CDD" id="cd08267">
    <property type="entry name" value="MDR1"/>
    <property type="match status" value="1"/>
</dbReference>
<evidence type="ECO:0000313" key="2">
    <source>
        <dbReference type="EMBL" id="KAG4423097.1"/>
    </source>
</evidence>
<gene>
    <name evidence="2" type="ORF">IFR04_003734</name>
</gene>
<dbReference type="EMBL" id="JAFJYH010000039">
    <property type="protein sequence ID" value="KAG4423097.1"/>
    <property type="molecule type" value="Genomic_DNA"/>
</dbReference>
<dbReference type="InterPro" id="IPR050700">
    <property type="entry name" value="YIM1/Zinc_Alcohol_DH_Fams"/>
</dbReference>
<dbReference type="GO" id="GO:0016491">
    <property type="term" value="F:oxidoreductase activity"/>
    <property type="evidence" value="ECO:0007669"/>
    <property type="project" value="InterPro"/>
</dbReference>
<evidence type="ECO:0000313" key="3">
    <source>
        <dbReference type="Proteomes" id="UP000664132"/>
    </source>
</evidence>
<dbReference type="Proteomes" id="UP000664132">
    <property type="component" value="Unassembled WGS sequence"/>
</dbReference>
<dbReference type="GO" id="GO:0005739">
    <property type="term" value="C:mitochondrion"/>
    <property type="evidence" value="ECO:0007669"/>
    <property type="project" value="TreeGrafter"/>
</dbReference>
<dbReference type="OrthoDB" id="201656at2759"/>
<dbReference type="AlphaFoldDB" id="A0A8H8BT84"/>
<dbReference type="Pfam" id="PF08240">
    <property type="entry name" value="ADH_N"/>
    <property type="match status" value="1"/>
</dbReference>
<dbReference type="SUPFAM" id="SSF50129">
    <property type="entry name" value="GroES-like"/>
    <property type="match status" value="1"/>
</dbReference>
<accession>A0A8H8BT84</accession>
<proteinExistence type="predicted"/>
<dbReference type="PANTHER" id="PTHR11695">
    <property type="entry name" value="ALCOHOL DEHYDROGENASE RELATED"/>
    <property type="match status" value="1"/>
</dbReference>
<organism evidence="2 3">
    <name type="scientific">Cadophora malorum</name>
    <dbReference type="NCBI Taxonomy" id="108018"/>
    <lineage>
        <taxon>Eukaryota</taxon>
        <taxon>Fungi</taxon>
        <taxon>Dikarya</taxon>
        <taxon>Ascomycota</taxon>
        <taxon>Pezizomycotina</taxon>
        <taxon>Leotiomycetes</taxon>
        <taxon>Helotiales</taxon>
        <taxon>Ploettnerulaceae</taxon>
        <taxon>Cadophora</taxon>
    </lineage>
</organism>
<feature type="domain" description="Enoyl reductase (ER)" evidence="1">
    <location>
        <begin position="18"/>
        <end position="331"/>
    </location>
</feature>
<dbReference type="InterPro" id="IPR013154">
    <property type="entry name" value="ADH-like_N"/>
</dbReference>
<dbReference type="PANTHER" id="PTHR11695:SF294">
    <property type="entry name" value="RETICULON-4-INTERACTING PROTEIN 1, MITOCHONDRIAL"/>
    <property type="match status" value="1"/>
</dbReference>
<name>A0A8H8BT84_9HELO</name>
<dbReference type="InterPro" id="IPR011032">
    <property type="entry name" value="GroES-like_sf"/>
</dbReference>
<dbReference type="InterPro" id="IPR020843">
    <property type="entry name" value="ER"/>
</dbReference>
<dbReference type="Gene3D" id="3.40.50.720">
    <property type="entry name" value="NAD(P)-binding Rossmann-like Domain"/>
    <property type="match status" value="1"/>
</dbReference>
<dbReference type="Gene3D" id="3.90.180.10">
    <property type="entry name" value="Medium-chain alcohol dehydrogenases, catalytic domain"/>
    <property type="match status" value="1"/>
</dbReference>
<sequence>MTTMKAWQCRPGPGPVEERLFLAPEGIIKPTIADNQVLVETYSAALNPIEHKILELGLAKKLMFRAPVTAGMDVCGRIAEVGKNVDSFRVGDIVFGACDGVFGGGSIAEFVAVSKDTIALVPEGTDPDGMASIAVVGMTTYQALQPHVKKGCRVFINGGSGGTGVVSIQIAKALGCYVTTSCSTANIELCKSVGAHEVLDYKSEDIIKQLQSKGQIFDVILDNIGTPSNLYRASPSFLKTDGKFLQVGLGMSLSAMRQLFGNLLIPGFLGGGKGKYVVVMAKGNNACFQQLATWVQEGKLRPVLDSTFEFDNVPKAFERLKTGRARGKVVVRVRAP</sequence>